<dbReference type="EMBL" id="UYWY01021361">
    <property type="protein sequence ID" value="VDM43968.1"/>
    <property type="molecule type" value="Genomic_DNA"/>
</dbReference>
<keyword evidence="7 11" id="KW-0238">DNA-binding</keyword>
<keyword evidence="9 11" id="KW-0675">Receptor</keyword>
<dbReference type="InterPro" id="IPR001723">
    <property type="entry name" value="Nuclear_hrmn_rcpt"/>
</dbReference>
<evidence type="ECO:0000256" key="6">
    <source>
        <dbReference type="ARBA" id="ARBA00023015"/>
    </source>
</evidence>
<name>A0A183UVX7_TOXCA</name>
<keyword evidence="4 11" id="KW-0863">Zinc-finger</keyword>
<evidence type="ECO:0000256" key="5">
    <source>
        <dbReference type="ARBA" id="ARBA00022833"/>
    </source>
</evidence>
<evidence type="ECO:0000256" key="9">
    <source>
        <dbReference type="ARBA" id="ARBA00023170"/>
    </source>
</evidence>
<dbReference type="Proteomes" id="UP000050794">
    <property type="component" value="Unassembled WGS sequence"/>
</dbReference>
<evidence type="ECO:0000256" key="2">
    <source>
        <dbReference type="ARBA" id="ARBA00008092"/>
    </source>
</evidence>
<evidence type="ECO:0000256" key="7">
    <source>
        <dbReference type="ARBA" id="ARBA00023125"/>
    </source>
</evidence>
<dbReference type="InterPro" id="IPR001728">
    <property type="entry name" value="ThyrH_rcpt"/>
</dbReference>
<dbReference type="GO" id="GO:0008270">
    <property type="term" value="F:zinc ion binding"/>
    <property type="evidence" value="ECO:0007669"/>
    <property type="project" value="UniProtKB-KW"/>
</dbReference>
<dbReference type="PRINTS" id="PR00546">
    <property type="entry name" value="THYROIDHORMR"/>
</dbReference>
<dbReference type="SMART" id="SM00430">
    <property type="entry name" value="HOLI"/>
    <property type="match status" value="1"/>
</dbReference>
<accession>A0A183UVX7</accession>
<organism evidence="15 16">
    <name type="scientific">Toxocara canis</name>
    <name type="common">Canine roundworm</name>
    <dbReference type="NCBI Taxonomy" id="6265"/>
    <lineage>
        <taxon>Eukaryota</taxon>
        <taxon>Metazoa</taxon>
        <taxon>Ecdysozoa</taxon>
        <taxon>Nematoda</taxon>
        <taxon>Chromadorea</taxon>
        <taxon>Rhabditida</taxon>
        <taxon>Spirurina</taxon>
        <taxon>Ascaridomorpha</taxon>
        <taxon>Ascaridoidea</taxon>
        <taxon>Toxocaridae</taxon>
        <taxon>Toxocara</taxon>
    </lineage>
</organism>
<evidence type="ECO:0000256" key="10">
    <source>
        <dbReference type="ARBA" id="ARBA00023242"/>
    </source>
</evidence>
<dbReference type="PRINTS" id="PR00398">
    <property type="entry name" value="STRDHORMONER"/>
</dbReference>
<feature type="domain" description="NR LBD" evidence="13">
    <location>
        <begin position="395"/>
        <end position="657"/>
    </location>
</feature>
<dbReference type="InterPro" id="IPR035500">
    <property type="entry name" value="NHR-like_dom_sf"/>
</dbReference>
<evidence type="ECO:0000256" key="4">
    <source>
        <dbReference type="ARBA" id="ARBA00022771"/>
    </source>
</evidence>
<dbReference type="CDD" id="cd07165">
    <property type="entry name" value="NR_DBD_DmE78_like"/>
    <property type="match status" value="1"/>
</dbReference>
<evidence type="ECO:0000259" key="13">
    <source>
        <dbReference type="PROSITE" id="PS51843"/>
    </source>
</evidence>
<dbReference type="InterPro" id="IPR001628">
    <property type="entry name" value="Znf_hrmn_rcpt"/>
</dbReference>
<dbReference type="Pfam" id="PF00104">
    <property type="entry name" value="Hormone_recep"/>
    <property type="match status" value="1"/>
</dbReference>
<evidence type="ECO:0000313" key="14">
    <source>
        <dbReference type="EMBL" id="VDM43968.1"/>
    </source>
</evidence>
<evidence type="ECO:0000313" key="15">
    <source>
        <dbReference type="Proteomes" id="UP000050794"/>
    </source>
</evidence>
<dbReference type="PROSITE" id="PS51843">
    <property type="entry name" value="NR_LBD"/>
    <property type="match status" value="1"/>
</dbReference>
<dbReference type="AlphaFoldDB" id="A0A183UVX7"/>
<evidence type="ECO:0000256" key="1">
    <source>
        <dbReference type="ARBA" id="ARBA00004123"/>
    </source>
</evidence>
<reference evidence="14 15" key="2">
    <citation type="submission" date="2018-11" db="EMBL/GenBank/DDBJ databases">
        <authorList>
            <consortium name="Pathogen Informatics"/>
        </authorList>
    </citation>
    <scope>NUCLEOTIDE SEQUENCE [LARGE SCALE GENOMIC DNA]</scope>
</reference>
<protein>
    <submittedName>
        <fullName evidence="16">Ecdysone-induced protein 78C</fullName>
    </submittedName>
</protein>
<gene>
    <name evidence="14" type="ORF">TCNE_LOCUS12647</name>
</gene>
<dbReference type="Gene3D" id="3.30.50.10">
    <property type="entry name" value="Erythroid Transcription Factor GATA-1, subunit A"/>
    <property type="match status" value="1"/>
</dbReference>
<dbReference type="PROSITE" id="PS51030">
    <property type="entry name" value="NUCLEAR_REC_DBD_2"/>
    <property type="match status" value="1"/>
</dbReference>
<feature type="domain" description="Nuclear receptor" evidence="12">
    <location>
        <begin position="263"/>
        <end position="338"/>
    </location>
</feature>
<dbReference type="SUPFAM" id="SSF48508">
    <property type="entry name" value="Nuclear receptor ligand-binding domain"/>
    <property type="match status" value="1"/>
</dbReference>
<evidence type="ECO:0000256" key="8">
    <source>
        <dbReference type="ARBA" id="ARBA00023163"/>
    </source>
</evidence>
<evidence type="ECO:0000313" key="16">
    <source>
        <dbReference type="WBParaSite" id="TCNE_0001264701-mRNA-1"/>
    </source>
</evidence>
<keyword evidence="3 11" id="KW-0479">Metal-binding</keyword>
<keyword evidence="10 11" id="KW-0539">Nucleus</keyword>
<reference evidence="16" key="1">
    <citation type="submission" date="2016-06" db="UniProtKB">
        <authorList>
            <consortium name="WormBaseParasite"/>
        </authorList>
    </citation>
    <scope>IDENTIFICATION</scope>
</reference>
<comment type="similarity">
    <text evidence="2">Belongs to the nuclear hormone receptor family. NR1 subfamily.</text>
</comment>
<dbReference type="GO" id="GO:0005634">
    <property type="term" value="C:nucleus"/>
    <property type="evidence" value="ECO:0007669"/>
    <property type="project" value="UniProtKB-SubCell"/>
</dbReference>
<dbReference type="PANTHER" id="PTHR45805">
    <property type="entry name" value="NUCLEAR HORMONE RECEPTOR HR3-RELATED"/>
    <property type="match status" value="1"/>
</dbReference>
<dbReference type="PANTHER" id="PTHR45805:SF10">
    <property type="entry name" value="ECDYSONE-INDUCED PROTEIN 78C"/>
    <property type="match status" value="1"/>
</dbReference>
<dbReference type="PROSITE" id="PS00031">
    <property type="entry name" value="NUCLEAR_REC_DBD_1"/>
    <property type="match status" value="1"/>
</dbReference>
<keyword evidence="8 11" id="KW-0804">Transcription</keyword>
<dbReference type="WBParaSite" id="TCNE_0001264701-mRNA-1">
    <property type="protein sequence ID" value="TCNE_0001264701-mRNA-1"/>
    <property type="gene ID" value="TCNE_0001264701"/>
</dbReference>
<evidence type="ECO:0000259" key="12">
    <source>
        <dbReference type="PROSITE" id="PS51030"/>
    </source>
</evidence>
<dbReference type="Pfam" id="PF00105">
    <property type="entry name" value="zf-C4"/>
    <property type="match status" value="1"/>
</dbReference>
<dbReference type="FunFam" id="3.30.50.10:FF:000056">
    <property type="entry name" value="Peroxisome proliferator-activated receptor gamma"/>
    <property type="match status" value="1"/>
</dbReference>
<dbReference type="GO" id="GO:0004879">
    <property type="term" value="F:nuclear receptor activity"/>
    <property type="evidence" value="ECO:0007669"/>
    <property type="project" value="InterPro"/>
</dbReference>
<keyword evidence="6 11" id="KW-0805">Transcription regulation</keyword>
<proteinExistence type="inferred from homology"/>
<evidence type="ECO:0000256" key="11">
    <source>
        <dbReference type="RuleBase" id="RU004334"/>
    </source>
</evidence>
<comment type="subcellular location">
    <subcellularLocation>
        <location evidence="1 11">Nucleus</location>
    </subcellularLocation>
</comment>
<dbReference type="PRINTS" id="PR00047">
    <property type="entry name" value="STROIDFINGER"/>
</dbReference>
<dbReference type="SMART" id="SM00399">
    <property type="entry name" value="ZnF_C4"/>
    <property type="match status" value="1"/>
</dbReference>
<dbReference type="GO" id="GO:0043565">
    <property type="term" value="F:sequence-specific DNA binding"/>
    <property type="evidence" value="ECO:0007669"/>
    <property type="project" value="InterPro"/>
</dbReference>
<evidence type="ECO:0000256" key="3">
    <source>
        <dbReference type="ARBA" id="ARBA00022723"/>
    </source>
</evidence>
<dbReference type="SUPFAM" id="SSF57716">
    <property type="entry name" value="Glucocorticoid receptor-like (DNA-binding domain)"/>
    <property type="match status" value="1"/>
</dbReference>
<dbReference type="Gene3D" id="1.10.565.10">
    <property type="entry name" value="Retinoid X Receptor"/>
    <property type="match status" value="1"/>
</dbReference>
<keyword evidence="15" id="KW-1185">Reference proteome</keyword>
<dbReference type="InterPro" id="IPR000536">
    <property type="entry name" value="Nucl_hrmn_rcpt_lig-bd"/>
</dbReference>
<dbReference type="InterPro" id="IPR013088">
    <property type="entry name" value="Znf_NHR/GATA"/>
</dbReference>
<keyword evidence="5 11" id="KW-0862">Zinc</keyword>
<sequence>ERSAQVLGHNTTIRWSLAPSSRVLSLPVSFRRALPLAVSLRSGVEPWRLVLPLSRFGSFPFHSRYRIDACSHCSFDSAASTHCRRVSRSSKNYLLSIVPHLALHIGRSLVRMNFAQSNSAFPLLIPSPPLSSTQLSPRLLEVQASSLSSMPDLCDTVDAATIGSDNCCSVWQVTPSYVSYPTPSVYPNTPSSTVIPQTMPADSTSFLVPSALRRPSDEIQQTFDEQYFQNTVYYATNENYTDSQGAGEDRSFTTADSSAGKHSSLCKVCGDKASGYHYGVTSCEGCKGFFRRSIQKQMEYRCLRDGRCQVYRLNRNRCQYCRFKKCLAVGMSRDCEHFFLRCPQRIVNIYKPVRYGRVPKRSREDAAEARDGCLSVLDGDVESGCAHEVTGNKSAVFDIILSVSHAHKANCNYVDEKVKNMQPRAIHFDFGKSEIFENKRLNSAEMLDEQRIIMWQTLSGKILPEIQHIVEFAKSIPGFLRLDQSDQVSLIKNGFFEMWLVRVSRVFSELSGSLMLSDGNIVSRQQLEIIYGSDLTNMMINFATSISALQLSDSEVGIFTAVVLLSQALKLKIASTRTTEQQLFEILLMKRQHLKSIGEKHWEVLSWFQMNRKRLTLPALYAEIYNIDQPSDTQERDRGSWKCNQYYAATVRSDGPA</sequence>